<reference evidence="1" key="1">
    <citation type="submission" date="2020-04" db="EMBL/GenBank/DDBJ databases">
        <authorList>
            <person name="Chiriac C."/>
            <person name="Salcher M."/>
            <person name="Ghai R."/>
            <person name="Kavagutti S V."/>
        </authorList>
    </citation>
    <scope>NUCLEOTIDE SEQUENCE</scope>
</reference>
<accession>A0A6J5NZN3</accession>
<proteinExistence type="predicted"/>
<sequence>MEAKHTPPSLSSAIAEMRALLAKATQGTWIAAAGPSSIVGWPVVSSGGRSICRITWQERAVPAGEAEETKEETRANARLVAAAHNAMPSLLEALERYEKVLADIARQRIRADMPEDDQLHGDFEGAYDHMIRLARAALEEPQT</sequence>
<name>A0A6J5NZN3_9CAUD</name>
<dbReference type="EMBL" id="LR797475">
    <property type="protein sequence ID" value="CAB4218839.1"/>
    <property type="molecule type" value="Genomic_DNA"/>
</dbReference>
<evidence type="ECO:0000313" key="2">
    <source>
        <dbReference type="EMBL" id="CAB4218839.1"/>
    </source>
</evidence>
<dbReference type="EMBL" id="LR796770">
    <property type="protein sequence ID" value="CAB4165140.1"/>
    <property type="molecule type" value="Genomic_DNA"/>
</dbReference>
<evidence type="ECO:0000313" key="1">
    <source>
        <dbReference type="EMBL" id="CAB4165140.1"/>
    </source>
</evidence>
<gene>
    <name evidence="2" type="ORF">UFOVP1603_57</name>
    <name evidence="1" type="ORF">UFOVP833_30</name>
</gene>
<organism evidence="1">
    <name type="scientific">uncultured Caudovirales phage</name>
    <dbReference type="NCBI Taxonomy" id="2100421"/>
    <lineage>
        <taxon>Viruses</taxon>
        <taxon>Duplodnaviria</taxon>
        <taxon>Heunggongvirae</taxon>
        <taxon>Uroviricota</taxon>
        <taxon>Caudoviricetes</taxon>
        <taxon>Peduoviridae</taxon>
        <taxon>Maltschvirus</taxon>
        <taxon>Maltschvirus maltsch</taxon>
    </lineage>
</organism>
<protein>
    <submittedName>
        <fullName evidence="1">Uncharacterized protein</fullName>
    </submittedName>
</protein>